<dbReference type="InterPro" id="IPR017850">
    <property type="entry name" value="Alkaline_phosphatase_core_sf"/>
</dbReference>
<organism evidence="4 5">
    <name type="scientific">Paraburkholderia tuberum</name>
    <dbReference type="NCBI Taxonomy" id="157910"/>
    <lineage>
        <taxon>Bacteria</taxon>
        <taxon>Pseudomonadati</taxon>
        <taxon>Pseudomonadota</taxon>
        <taxon>Betaproteobacteria</taxon>
        <taxon>Burkholderiales</taxon>
        <taxon>Burkholderiaceae</taxon>
        <taxon>Paraburkholderia</taxon>
    </lineage>
</organism>
<keyword evidence="5" id="KW-1185">Reference proteome</keyword>
<evidence type="ECO:0000313" key="5">
    <source>
        <dbReference type="Proteomes" id="UP000199365"/>
    </source>
</evidence>
<feature type="signal peptide" evidence="3">
    <location>
        <begin position="1"/>
        <end position="23"/>
    </location>
</feature>
<dbReference type="PROSITE" id="PS51257">
    <property type="entry name" value="PROKAR_LIPOPROTEIN"/>
    <property type="match status" value="1"/>
</dbReference>
<dbReference type="Proteomes" id="UP000199365">
    <property type="component" value="Unassembled WGS sequence"/>
</dbReference>
<evidence type="ECO:0000256" key="2">
    <source>
        <dbReference type="SAM" id="MobiDB-lite"/>
    </source>
</evidence>
<evidence type="ECO:0000313" key="4">
    <source>
        <dbReference type="EMBL" id="SDR58376.1"/>
    </source>
</evidence>
<dbReference type="InterPro" id="IPR007312">
    <property type="entry name" value="Phosphoesterase"/>
</dbReference>
<dbReference type="PANTHER" id="PTHR31956">
    <property type="entry name" value="NON-SPECIFIC PHOSPHOLIPASE C4-RELATED"/>
    <property type="match status" value="1"/>
</dbReference>
<dbReference type="EMBL" id="FNKX01000003">
    <property type="protein sequence ID" value="SDR58376.1"/>
    <property type="molecule type" value="Genomic_DNA"/>
</dbReference>
<keyword evidence="1" id="KW-0378">Hydrolase</keyword>
<evidence type="ECO:0000256" key="1">
    <source>
        <dbReference type="ARBA" id="ARBA00022801"/>
    </source>
</evidence>
<dbReference type="Pfam" id="PF04185">
    <property type="entry name" value="Phosphoesterase"/>
    <property type="match status" value="1"/>
</dbReference>
<feature type="chain" id="PRO_5011513006" evidence="3">
    <location>
        <begin position="24"/>
        <end position="804"/>
    </location>
</feature>
<gene>
    <name evidence="4" type="ORF">SAMN05445850_6527</name>
</gene>
<keyword evidence="3" id="KW-0732">Signal</keyword>
<name>A0A1H1K812_9BURK</name>
<dbReference type="Gene3D" id="3.40.720.10">
    <property type="entry name" value="Alkaline Phosphatase, subunit A"/>
    <property type="match status" value="1"/>
</dbReference>
<feature type="region of interest" description="Disordered" evidence="2">
    <location>
        <begin position="783"/>
        <end position="804"/>
    </location>
</feature>
<dbReference type="STRING" id="157910.SAMN05445850_6527"/>
<accession>A0A1H1K812</accession>
<dbReference type="GO" id="GO:0042578">
    <property type="term" value="F:phosphoric ester hydrolase activity"/>
    <property type="evidence" value="ECO:0007669"/>
    <property type="project" value="UniProtKB-ARBA"/>
</dbReference>
<dbReference type="SUPFAM" id="SSF117074">
    <property type="entry name" value="Hypothetical protein PA1324"/>
    <property type="match status" value="1"/>
</dbReference>
<dbReference type="GO" id="GO:0009395">
    <property type="term" value="P:phospholipid catabolic process"/>
    <property type="evidence" value="ECO:0007669"/>
    <property type="project" value="TreeGrafter"/>
</dbReference>
<proteinExistence type="predicted"/>
<protein>
    <submittedName>
        <fullName evidence="4">Phosphoesterase family protein</fullName>
    </submittedName>
</protein>
<sequence>MSSHHKMRPALCLTSVAAACVLAACGGNLDSPSASNNNGGTTAGTTYSGVVAATAFVPGSSSGNPTLKAGYYSGATVFVDANGNGVLDSGEASAKTDSSGHFSLTTTATGPLVADITTSATNTASAAKVASHLILRASADQIADQGATKVVISPMSSEVQRLVEANGTKYATEKANLSTRLSGPAFNNASVTVPAGDVLADANTLSGAEQYAVLFEENALTNRYTYATTKLDRGDKYPDALAVAGGDPTLTGVSGITAGETIPTDTRKAITFAQAQQAAFNVEAIPRYDNVFVIMLENSSTNRVKGSAYMPAVNSMITNGNYFSTYFATGSPSEPNYTALGGADDFGIGDDNWWGCAAAGANAPTDKAFAGGTASDGQPLPSHVALTPNDPIIGTTAGGATVAVGSLLSNYTTAANKACSTDGTGSVANHNIMNAPNLFTQISSAGLTWRTYSESMNPGQDPRADSLGDTGVSQAYNQTDGSITVTGTPFAMPGSLYKTKHHPGMAYQNVRNQPEFFANNRTIFGTQYYTNAADLTNTTLYKVPTGYNVDQFSTDLAKGDVGTLNFIMPDQCDDLHGTGSDGTCKDSATASGTVPAHALLTRADYYTNAVVQKIKASPLWQNKQRNVAIVVMFDEGNGTSNGAGSSCCGWDVGGKATQMQNADGSWTPVQAKYGNGNKGHGNSIFVLMTNQQDVGSAPKGVADSDTYSHFSFVRTVQDMFQLADPAVPTSYANRSKYTESYIAQNIANLPEYAGSADTHYDAVRPMNHAYVIPAGYTQKFQTGDVSDPAQVGPDATQKNLWATK</sequence>
<dbReference type="RefSeq" id="WP_090810595.1">
    <property type="nucleotide sequence ID" value="NZ_FNKX01000003.1"/>
</dbReference>
<dbReference type="PANTHER" id="PTHR31956:SF1">
    <property type="entry name" value="NON-SPECIFIC PHOSPHOLIPASE C1"/>
    <property type="match status" value="1"/>
</dbReference>
<evidence type="ECO:0000256" key="3">
    <source>
        <dbReference type="SAM" id="SignalP"/>
    </source>
</evidence>
<reference evidence="5" key="1">
    <citation type="submission" date="2016-10" db="EMBL/GenBank/DDBJ databases">
        <authorList>
            <person name="Varghese N."/>
            <person name="Submissions S."/>
        </authorList>
    </citation>
    <scope>NUCLEOTIDE SEQUENCE [LARGE SCALE GENOMIC DNA]</scope>
    <source>
        <strain evidence="5">DUS833</strain>
    </source>
</reference>
<dbReference type="AlphaFoldDB" id="A0A1H1K812"/>